<keyword evidence="1" id="KW-1133">Transmembrane helix</keyword>
<feature type="transmembrane region" description="Helical" evidence="1">
    <location>
        <begin position="51"/>
        <end position="70"/>
    </location>
</feature>
<sequence length="150" mass="17395">MIYDFTVQNGCLNGTLFSSRINFFNNLNFFFTSIFIQLLFLHLLISPNLSLSLSLSPTFVISQYLFLSFSRSPHLSPISRSSIVRCLSISLYSDLSLYLFLRLLFYFHLSLSPSLSFQLSLFTPLSLSNFLSLRLYRFPTLSSLFIFLFF</sequence>
<keyword evidence="1" id="KW-0472">Membrane</keyword>
<evidence type="ECO:0000256" key="1">
    <source>
        <dbReference type="SAM" id="Phobius"/>
    </source>
</evidence>
<evidence type="ECO:0000313" key="2">
    <source>
        <dbReference type="EMBL" id="CAE1303409.1"/>
    </source>
</evidence>
<dbReference type="AlphaFoldDB" id="A0A812DMD7"/>
<feature type="transmembrane region" description="Helical" evidence="1">
    <location>
        <begin position="27"/>
        <end position="45"/>
    </location>
</feature>
<dbReference type="Proteomes" id="UP000597762">
    <property type="component" value="Unassembled WGS sequence"/>
</dbReference>
<keyword evidence="3" id="KW-1185">Reference proteome</keyword>
<evidence type="ECO:0000313" key="3">
    <source>
        <dbReference type="Proteomes" id="UP000597762"/>
    </source>
</evidence>
<accession>A0A812DMD7</accession>
<protein>
    <submittedName>
        <fullName evidence="2">Uncharacterized protein</fullName>
    </submittedName>
</protein>
<gene>
    <name evidence="2" type="ORF">SPHA_55551</name>
</gene>
<feature type="transmembrane region" description="Helical" evidence="1">
    <location>
        <begin position="91"/>
        <end position="111"/>
    </location>
</feature>
<name>A0A812DMD7_ACAPH</name>
<comment type="caution">
    <text evidence="2">The sequence shown here is derived from an EMBL/GenBank/DDBJ whole genome shotgun (WGS) entry which is preliminary data.</text>
</comment>
<keyword evidence="1" id="KW-0812">Transmembrane</keyword>
<proteinExistence type="predicted"/>
<organism evidence="2 3">
    <name type="scientific">Acanthosepion pharaonis</name>
    <name type="common">Pharaoh cuttlefish</name>
    <name type="synonym">Sepia pharaonis</name>
    <dbReference type="NCBI Taxonomy" id="158019"/>
    <lineage>
        <taxon>Eukaryota</taxon>
        <taxon>Metazoa</taxon>
        <taxon>Spiralia</taxon>
        <taxon>Lophotrochozoa</taxon>
        <taxon>Mollusca</taxon>
        <taxon>Cephalopoda</taxon>
        <taxon>Coleoidea</taxon>
        <taxon>Decapodiformes</taxon>
        <taxon>Sepiida</taxon>
        <taxon>Sepiina</taxon>
        <taxon>Sepiidae</taxon>
        <taxon>Acanthosepion</taxon>
    </lineage>
</organism>
<reference evidence="2" key="1">
    <citation type="submission" date="2021-01" db="EMBL/GenBank/DDBJ databases">
        <authorList>
            <person name="Li R."/>
            <person name="Bekaert M."/>
        </authorList>
    </citation>
    <scope>NUCLEOTIDE SEQUENCE</scope>
    <source>
        <strain evidence="2">Farmed</strain>
    </source>
</reference>
<dbReference type="EMBL" id="CAHIKZ030003713">
    <property type="protein sequence ID" value="CAE1303409.1"/>
    <property type="molecule type" value="Genomic_DNA"/>
</dbReference>